<evidence type="ECO:0000313" key="3">
    <source>
        <dbReference type="EMBL" id="PSN73390.1"/>
    </source>
</evidence>
<feature type="region of interest" description="Disordered" evidence="1">
    <location>
        <begin position="130"/>
        <end position="151"/>
    </location>
</feature>
<organism evidence="3 4">
    <name type="scientific">Corynespora cassiicola Philippines</name>
    <dbReference type="NCBI Taxonomy" id="1448308"/>
    <lineage>
        <taxon>Eukaryota</taxon>
        <taxon>Fungi</taxon>
        <taxon>Dikarya</taxon>
        <taxon>Ascomycota</taxon>
        <taxon>Pezizomycotina</taxon>
        <taxon>Dothideomycetes</taxon>
        <taxon>Pleosporomycetidae</taxon>
        <taxon>Pleosporales</taxon>
        <taxon>Corynesporascaceae</taxon>
        <taxon>Corynespora</taxon>
    </lineage>
</organism>
<dbReference type="AlphaFoldDB" id="A0A2T2P6S9"/>
<sequence>MSIQHIPYTAPRTEFIEALEKNGGVIVTDFTDGVTLEQARKEVQPYLDVDEPDSQVGALNGGTKTCTRLIGRSPTVREKFFSDPLYQDMVSHFLNLTTTAWYGDEPSTNTCPPLLSIAITMDTRPGTKAQKLHRDDKNHHHRHHPASSYSPNRDMLLGLFVPGCDTRRENGATRVVPGSHLWGDEQPDFGDDGSKGVVDVCLKKGEAFMMLGSTYHGAGEYSLNEGSRMVHIMFCCSGNYRQEEISYLSYPVEDVKDTINGTIIPNGERGTGANPAGLIQYNELGYMSATIMSTTPEHRQGLNVSIPEVESQPDSDWAKVGRHTLCYAGPFYIKEIRTENSGLLIHGPLIVAQVPNYVGSEQERNYTILDGGNTLNISILAEDGVLGSLIWKRIIPNVQK</sequence>
<dbReference type="EMBL" id="KZ678129">
    <property type="protein sequence ID" value="PSN73390.1"/>
    <property type="molecule type" value="Genomic_DNA"/>
</dbReference>
<accession>A0A2T2P6S9</accession>
<dbReference type="Gene3D" id="2.60.120.620">
    <property type="entry name" value="q2cbj1_9rhob like domain"/>
    <property type="match status" value="1"/>
</dbReference>
<protein>
    <recommendedName>
        <fullName evidence="2">Lipocalin-like domain-containing protein</fullName>
    </recommendedName>
</protein>
<dbReference type="InterPro" id="IPR024311">
    <property type="entry name" value="Lipocalin-like"/>
</dbReference>
<dbReference type="STRING" id="1448308.A0A2T2P6S9"/>
<dbReference type="InterPro" id="IPR008775">
    <property type="entry name" value="Phytyl_CoA_dOase-like"/>
</dbReference>
<dbReference type="Pfam" id="PF13924">
    <property type="entry name" value="Lipocalin_5"/>
    <property type="match status" value="1"/>
</dbReference>
<evidence type="ECO:0000256" key="1">
    <source>
        <dbReference type="SAM" id="MobiDB-lite"/>
    </source>
</evidence>
<name>A0A2T2P6S9_CORCC</name>
<dbReference type="SUPFAM" id="SSF51197">
    <property type="entry name" value="Clavaminate synthase-like"/>
    <property type="match status" value="1"/>
</dbReference>
<proteinExistence type="predicted"/>
<dbReference type="OrthoDB" id="445007at2759"/>
<reference evidence="3 4" key="1">
    <citation type="journal article" date="2018" name="Front. Microbiol.">
        <title>Genome-Wide Analysis of Corynespora cassiicola Leaf Fall Disease Putative Effectors.</title>
        <authorList>
            <person name="Lopez D."/>
            <person name="Ribeiro S."/>
            <person name="Label P."/>
            <person name="Fumanal B."/>
            <person name="Venisse J.S."/>
            <person name="Kohler A."/>
            <person name="de Oliveira R.R."/>
            <person name="Labutti K."/>
            <person name="Lipzen A."/>
            <person name="Lail K."/>
            <person name="Bauer D."/>
            <person name="Ohm R.A."/>
            <person name="Barry K.W."/>
            <person name="Spatafora J."/>
            <person name="Grigoriev I.V."/>
            <person name="Martin F.M."/>
            <person name="Pujade-Renaud V."/>
        </authorList>
    </citation>
    <scope>NUCLEOTIDE SEQUENCE [LARGE SCALE GENOMIC DNA]</scope>
    <source>
        <strain evidence="3 4">Philippines</strain>
    </source>
</reference>
<evidence type="ECO:0000259" key="2">
    <source>
        <dbReference type="Pfam" id="PF13924"/>
    </source>
</evidence>
<keyword evidence="4" id="KW-1185">Reference proteome</keyword>
<evidence type="ECO:0000313" key="4">
    <source>
        <dbReference type="Proteomes" id="UP000240883"/>
    </source>
</evidence>
<gene>
    <name evidence="3" type="ORF">BS50DRAFT_672283</name>
</gene>
<dbReference type="Pfam" id="PF05721">
    <property type="entry name" value="PhyH"/>
    <property type="match status" value="1"/>
</dbReference>
<dbReference type="Proteomes" id="UP000240883">
    <property type="component" value="Unassembled WGS sequence"/>
</dbReference>
<feature type="domain" description="Lipocalin-like" evidence="2">
    <location>
        <begin position="270"/>
        <end position="394"/>
    </location>
</feature>